<feature type="transmembrane region" description="Helical" evidence="2">
    <location>
        <begin position="108"/>
        <end position="129"/>
    </location>
</feature>
<protein>
    <recommendedName>
        <fullName evidence="5">Solute carrier family 40 protein</fullName>
    </recommendedName>
</protein>
<gene>
    <name evidence="3" type="ORF">PT974_02046</name>
</gene>
<keyword evidence="2" id="KW-0812">Transmembrane</keyword>
<reference evidence="3 4" key="1">
    <citation type="submission" date="2024-01" db="EMBL/GenBank/DDBJ databases">
        <title>Complete genome of Cladobotryum mycophilum ATHUM6906.</title>
        <authorList>
            <person name="Christinaki A.C."/>
            <person name="Myridakis A.I."/>
            <person name="Kouvelis V.N."/>
        </authorList>
    </citation>
    <scope>NUCLEOTIDE SEQUENCE [LARGE SCALE GENOMIC DNA]</scope>
    <source>
        <strain evidence="3 4">ATHUM6906</strain>
    </source>
</reference>
<dbReference type="Proteomes" id="UP001338125">
    <property type="component" value="Unassembled WGS sequence"/>
</dbReference>
<keyword evidence="4" id="KW-1185">Reference proteome</keyword>
<dbReference type="EMBL" id="JAVFKD010000002">
    <property type="protein sequence ID" value="KAK5996706.1"/>
    <property type="molecule type" value="Genomic_DNA"/>
</dbReference>
<feature type="compositionally biased region" description="Acidic residues" evidence="1">
    <location>
        <begin position="82"/>
        <end position="95"/>
    </location>
</feature>
<evidence type="ECO:0000313" key="4">
    <source>
        <dbReference type="Proteomes" id="UP001338125"/>
    </source>
</evidence>
<name>A0ABR0SY84_9HYPO</name>
<keyword evidence="2" id="KW-0472">Membrane</keyword>
<feature type="transmembrane region" description="Helical" evidence="2">
    <location>
        <begin position="44"/>
        <end position="67"/>
    </location>
</feature>
<evidence type="ECO:0000313" key="3">
    <source>
        <dbReference type="EMBL" id="KAK5996706.1"/>
    </source>
</evidence>
<proteinExistence type="predicted"/>
<evidence type="ECO:0000256" key="2">
    <source>
        <dbReference type="SAM" id="Phobius"/>
    </source>
</evidence>
<feature type="transmembrane region" description="Helical" evidence="2">
    <location>
        <begin position="135"/>
        <end position="153"/>
    </location>
</feature>
<evidence type="ECO:0000256" key="1">
    <source>
        <dbReference type="SAM" id="MobiDB-lite"/>
    </source>
</evidence>
<keyword evidence="2" id="KW-1133">Transmembrane helix</keyword>
<feature type="region of interest" description="Disordered" evidence="1">
    <location>
        <begin position="76"/>
        <end position="97"/>
    </location>
</feature>
<organism evidence="3 4">
    <name type="scientific">Cladobotryum mycophilum</name>
    <dbReference type="NCBI Taxonomy" id="491253"/>
    <lineage>
        <taxon>Eukaryota</taxon>
        <taxon>Fungi</taxon>
        <taxon>Dikarya</taxon>
        <taxon>Ascomycota</taxon>
        <taxon>Pezizomycotina</taxon>
        <taxon>Sordariomycetes</taxon>
        <taxon>Hypocreomycetidae</taxon>
        <taxon>Hypocreales</taxon>
        <taxon>Hypocreaceae</taxon>
        <taxon>Cladobotryum</taxon>
    </lineage>
</organism>
<comment type="caution">
    <text evidence="3">The sequence shown here is derived from an EMBL/GenBank/DDBJ whole genome shotgun (WGS) entry which is preliminary data.</text>
</comment>
<evidence type="ECO:0008006" key="5">
    <source>
        <dbReference type="Google" id="ProtNLM"/>
    </source>
</evidence>
<sequence length="244" mass="26419">MPGPVGVMVCMVLGLELLERVSQFYRLISRIYNKPSDIEGSAKAVSSVALLFHSVSLITLAVVSMVWQRKDKGDTGNIQLDSDSENGESDDQDDSELTRTRDTLMRRVWKPSLAALAASLVGVCLLASIAKQFSFAATMVSLLLGGNGMLFALSNWVPYSLISHEASAQARARVIITEEGDTVDDEDDTPTLLAVHNMAITVPQMVASVTSWLLMQSLAVLGMKQDVVWIFALSIPSALWAACL</sequence>
<accession>A0ABR0SY84</accession>